<accession>C3XR83</accession>
<dbReference type="Gene3D" id="3.60.21.10">
    <property type="match status" value="1"/>
</dbReference>
<proteinExistence type="predicted"/>
<evidence type="ECO:0000313" key="1">
    <source>
        <dbReference type="EMBL" id="EEN69201.1"/>
    </source>
</evidence>
<dbReference type="SUPFAM" id="SSF56300">
    <property type="entry name" value="Metallo-dependent phosphatases"/>
    <property type="match status" value="1"/>
</dbReference>
<name>C3XR83_BRAFL</name>
<dbReference type="PANTHER" id="PTHR34990">
    <property type="entry name" value="UDP-2,3-DIACYLGLUCOSAMINE HYDROLASE-RELATED"/>
    <property type="match status" value="1"/>
</dbReference>
<gene>
    <name evidence="1" type="ORF">BRAFLDRAFT_73114</name>
</gene>
<dbReference type="EMBL" id="GG666456">
    <property type="protein sequence ID" value="EEN69201.1"/>
    <property type="molecule type" value="Genomic_DNA"/>
</dbReference>
<dbReference type="PANTHER" id="PTHR34990:SF2">
    <property type="entry name" value="BLL8164 PROTEIN"/>
    <property type="match status" value="1"/>
</dbReference>
<dbReference type="InParanoid" id="C3XR83"/>
<dbReference type="AlphaFoldDB" id="C3XR83"/>
<sequence>MEGFAKDENLHTLVLLGDILEMWAYPHDRDAMTDQELVEGWQNDISSQKFIQSLLLLIKNDVRVYYVMGNHDHNVMPWMADQLGFTRGDRFQLVRGILVLEVKVNDRLYRVRFEHGHNEDIFNSYGGLAEEDLIGGEPLGYICTRASSKRDGDPLQILDKKSAALAALSALLGPQTLKLLSSRDRSEKLIRIILEHSLGRKMTDDDVVFHKNNQYLNLRKYSRMQLFKRFIDRHGLEKAFSMYKVGFHDRTDFFRTCCEDVVVLGHTHKWTTGRFEGKGGREVLYANTGAWCTRVKEPTYARIVPPTSREDGLVEVVVVTA</sequence>
<reference evidence="1" key="1">
    <citation type="journal article" date="2008" name="Nature">
        <title>The amphioxus genome and the evolution of the chordate karyotype.</title>
        <authorList>
            <consortium name="US DOE Joint Genome Institute (JGI-PGF)"/>
            <person name="Putnam N.H."/>
            <person name="Butts T."/>
            <person name="Ferrier D.E.K."/>
            <person name="Furlong R.F."/>
            <person name="Hellsten U."/>
            <person name="Kawashima T."/>
            <person name="Robinson-Rechavi M."/>
            <person name="Shoguchi E."/>
            <person name="Terry A."/>
            <person name="Yu J.-K."/>
            <person name="Benito-Gutierrez E.L."/>
            <person name="Dubchak I."/>
            <person name="Garcia-Fernandez J."/>
            <person name="Gibson-Brown J.J."/>
            <person name="Grigoriev I.V."/>
            <person name="Horton A.C."/>
            <person name="de Jong P.J."/>
            <person name="Jurka J."/>
            <person name="Kapitonov V.V."/>
            <person name="Kohara Y."/>
            <person name="Kuroki Y."/>
            <person name="Lindquist E."/>
            <person name="Lucas S."/>
            <person name="Osoegawa K."/>
            <person name="Pennacchio L.A."/>
            <person name="Salamov A.A."/>
            <person name="Satou Y."/>
            <person name="Sauka-Spengler T."/>
            <person name="Schmutz J."/>
            <person name="Shin-I T."/>
            <person name="Toyoda A."/>
            <person name="Bronner-Fraser M."/>
            <person name="Fujiyama A."/>
            <person name="Holland L.Z."/>
            <person name="Holland P.W.H."/>
            <person name="Satoh N."/>
            <person name="Rokhsar D.S."/>
        </authorList>
    </citation>
    <scope>NUCLEOTIDE SEQUENCE [LARGE SCALE GENOMIC DNA]</scope>
    <source>
        <strain evidence="1">S238N-H82</strain>
        <tissue evidence="1">Testes</tissue>
    </source>
</reference>
<protein>
    <submittedName>
        <fullName evidence="1">Uncharacterized protein</fullName>
    </submittedName>
</protein>
<dbReference type="InterPro" id="IPR029052">
    <property type="entry name" value="Metallo-depent_PP-like"/>
</dbReference>
<dbReference type="InterPro" id="IPR043461">
    <property type="entry name" value="LpxH-like"/>
</dbReference>
<organism>
    <name type="scientific">Branchiostoma floridae</name>
    <name type="common">Florida lancelet</name>
    <name type="synonym">Amphioxus</name>
    <dbReference type="NCBI Taxonomy" id="7739"/>
    <lineage>
        <taxon>Eukaryota</taxon>
        <taxon>Metazoa</taxon>
        <taxon>Chordata</taxon>
        <taxon>Cephalochordata</taxon>
        <taxon>Leptocardii</taxon>
        <taxon>Amphioxiformes</taxon>
        <taxon>Branchiostomatidae</taxon>
        <taxon>Branchiostoma</taxon>
    </lineage>
</organism>